<dbReference type="SUPFAM" id="SSF53335">
    <property type="entry name" value="S-adenosyl-L-methionine-dependent methyltransferases"/>
    <property type="match status" value="1"/>
</dbReference>
<organism evidence="1 2">
    <name type="scientific">Gomphosphaeria aponina SAG 52.96 = DSM 107014</name>
    <dbReference type="NCBI Taxonomy" id="1521640"/>
    <lineage>
        <taxon>Bacteria</taxon>
        <taxon>Bacillati</taxon>
        <taxon>Cyanobacteriota</taxon>
        <taxon>Cyanophyceae</taxon>
        <taxon>Oscillatoriophycideae</taxon>
        <taxon>Chroococcales</taxon>
        <taxon>Gomphosphaeriaceae</taxon>
        <taxon>Gomphosphaeria</taxon>
    </lineage>
</organism>
<name>A0A941JLF3_9CHRO</name>
<dbReference type="Proteomes" id="UP000767446">
    <property type="component" value="Unassembled WGS sequence"/>
</dbReference>
<evidence type="ECO:0000313" key="2">
    <source>
        <dbReference type="Proteomes" id="UP000767446"/>
    </source>
</evidence>
<accession>A0A941JLF3</accession>
<comment type="caution">
    <text evidence="1">The sequence shown here is derived from an EMBL/GenBank/DDBJ whole genome shotgun (WGS) entry which is preliminary data.</text>
</comment>
<reference evidence="1" key="1">
    <citation type="submission" date="2021-02" db="EMBL/GenBank/DDBJ databases">
        <title>Metagenome analyses of Stigonema ocellatum DSM 106950, Chlorogloea purpurea SAG 13.99 and Gomphosphaeria aponina DSM 107014.</title>
        <authorList>
            <person name="Marter P."/>
            <person name="Huang S."/>
        </authorList>
    </citation>
    <scope>NUCLEOTIDE SEQUENCE</scope>
    <source>
        <strain evidence="1">JP213</strain>
    </source>
</reference>
<dbReference type="AlphaFoldDB" id="A0A941JLF3"/>
<protein>
    <submittedName>
        <fullName evidence="1">Uncharacterized protein</fullName>
    </submittedName>
</protein>
<sequence>MGLVRMGVPEELVTLLQKKYNIRQFIETGTFYGGTAVWASEFFETVFTIEFSSELYEKISTKYQDIKNIQFLFGDSRVQLNRLINKLDKRAIFWLDAHWSGGETYGEEDQCPLIEEINIINCSSIDHFILIDDARLFTSPPQPPHHLENWPSISQVIDTLRSKFSDKYIVIIEDVIIAVPSEAKLTLAKYCQQVNAKAWEDYGKNLRESKLEKGIKLILSELKSLISR</sequence>
<gene>
    <name evidence="1" type="ORF">DSM107014_03880</name>
</gene>
<dbReference type="EMBL" id="JADQBC010000018">
    <property type="protein sequence ID" value="MBR8827039.1"/>
    <property type="molecule type" value="Genomic_DNA"/>
</dbReference>
<evidence type="ECO:0000313" key="1">
    <source>
        <dbReference type="EMBL" id="MBR8827039.1"/>
    </source>
</evidence>
<dbReference type="InterPro" id="IPR029063">
    <property type="entry name" value="SAM-dependent_MTases_sf"/>
</dbReference>
<proteinExistence type="predicted"/>
<dbReference type="Gene3D" id="3.40.50.150">
    <property type="entry name" value="Vaccinia Virus protein VP39"/>
    <property type="match status" value="1"/>
</dbReference>